<dbReference type="EMBL" id="MH460460">
    <property type="protein sequence ID" value="AXG66616.1"/>
    <property type="molecule type" value="Genomic_DNA"/>
</dbReference>
<feature type="region of interest" description="Disordered" evidence="1">
    <location>
        <begin position="1"/>
        <end position="56"/>
    </location>
</feature>
<organism evidence="2 3">
    <name type="scientific">Dickeya phage vB_DsoM_JA13</name>
    <dbReference type="NCBI Taxonomy" id="2283030"/>
    <lineage>
        <taxon>Viruses</taxon>
        <taxon>Duplodnaviria</taxon>
        <taxon>Heunggongvirae</taxon>
        <taxon>Uroviricota</taxon>
        <taxon>Caudoviricetes</taxon>
        <taxon>Salmondvirus</taxon>
        <taxon>Salmondvirus JA11</taxon>
    </lineage>
</organism>
<protein>
    <submittedName>
        <fullName evidence="2">Uncharacterized protein</fullName>
    </submittedName>
</protein>
<proteinExistence type="predicted"/>
<evidence type="ECO:0000313" key="2">
    <source>
        <dbReference type="EMBL" id="AXG66616.1"/>
    </source>
</evidence>
<reference evidence="2 3" key="1">
    <citation type="journal article" date="2018" name="Front. Microbiol.">
        <title>Jumbo Bacteriophages Are Represented Within an Increasing Diversity of Environmental Viruses Infecting the Emerging Phytopathogen, Dickeya solani.</title>
        <authorList>
            <person name="Day A.W."/>
            <person name="Ahn J."/>
            <person name="Salmond G.P.C."/>
        </authorList>
    </citation>
    <scope>NUCLEOTIDE SEQUENCE [LARGE SCALE GENOMIC DNA]</scope>
</reference>
<accession>A0A384ZWJ9</accession>
<gene>
    <name evidence="2" type="ORF">JA13_213</name>
</gene>
<evidence type="ECO:0000313" key="3">
    <source>
        <dbReference type="Proteomes" id="UP000263742"/>
    </source>
</evidence>
<name>A0A384ZWJ9_9CAUD</name>
<evidence type="ECO:0000256" key="1">
    <source>
        <dbReference type="SAM" id="MobiDB-lite"/>
    </source>
</evidence>
<feature type="compositionally biased region" description="Low complexity" evidence="1">
    <location>
        <begin position="1"/>
        <end position="20"/>
    </location>
</feature>
<dbReference type="Proteomes" id="UP000263742">
    <property type="component" value="Segment"/>
</dbReference>
<sequence>MAKYKSSIAKAAKKSPAAKQAEQRQKALKQIRNGNYSKGVKTLSAAKDKSRRMTSGEKRIATATPFTPKIVPQPPRTAKMDKGVNLTTLLRNTPRLMRENAEECLVRGYKKTKTGKALPVVMAKVRHKDPLRPSKEVRDYEVMFVGLDDPNKPISKQKRVMVSCPCANYVFMWEYANAEHGAGRIIYGNGEPPDYTNPAHIPALCKHAAALATRIKNNGD</sequence>